<sequence length="869" mass="97552">MLRSSRLITRAARGTWSTPFVATRDFAFMEKIARDFAIVLARHAGRRGGAASHRRPLNAAPSSSSGGLGSSGNNDPDKKKDKDKFDMNEMVKRMKEGKATREDMERLARLQKLYKMEVETRETQRVLAAIRKANVGKATPEDMKIIRDGLINRFKHRPLAKKLALFVFDNFLDSNATYKKADVSKMRTSDDDLKEAEKQKDEKRDDEEDKRKIEQDEDRKELFDRMKKVAAISLLIYGLIILLQGPDASKNNSIPDCSWSDFKSKLMPTGQVSKIVVFPERELAFVYLYQGSKGLDGIPLDPTYRLQIPSLSRFEREVRAIEDAVGLPPEHWTQIEFKRLEGINNVLVTGVLLAIGLGIYFLVKKSNFKISAQSLTQQFSKSKINIIDPKAPDGKAKLKIKFKDVAGLHEAKIEVNEFVDYLKNPQKYTKLGAKLPKGALLTGPPGCGKTLLAKALAAESSAPFISMNGTEFIEMIGGLGASRIRDLFKEAKRRAPCIVYIDEIDAIGRKRSEGNSNMGGGNGEEEQTLNQLLVEMDGMDTNQGVILIASTNRPDILDKALMRPGRFDRHISVDLPTLIERRELFDLYLKQIKLNKQHPEHLTQRLAQMTPGFSGADIANVCNEAAIHAATGLHKQVEVEDLDFALQKIIAGPEKRSKVLVQEEREVVAWHESGHALVGWLLEHTDALLKVTIIPRTSAALGFAQYNPRDKKLYSKEELFDRMCMMLGGRAAENITFGRCTTGAQNDLEKVTQQAYAQIKRYGFSTLVGPLSFASEPGQERSEQFQRKPYSKQLGNIMDSEARELVKQAYYTTEKLLNDNKDKLDLLAKTLLKQETLSYEDVKKLIGPPTYGDKNVVDLADMILPKDED</sequence>
<evidence type="ECO:0000256" key="3">
    <source>
        <dbReference type="ARBA" id="ARBA00004173"/>
    </source>
</evidence>
<evidence type="ECO:0000313" key="22">
    <source>
        <dbReference type="Proteomes" id="UP000659654"/>
    </source>
</evidence>
<accession>A0A1I7RUN2</accession>
<dbReference type="Gene3D" id="1.20.58.760">
    <property type="entry name" value="Peptidase M41"/>
    <property type="match status" value="1"/>
</dbReference>
<dbReference type="GO" id="GO:0016887">
    <property type="term" value="F:ATP hydrolysis activity"/>
    <property type="evidence" value="ECO:0007669"/>
    <property type="project" value="InterPro"/>
</dbReference>
<dbReference type="SUPFAM" id="SSF140990">
    <property type="entry name" value="FtsH protease domain-like"/>
    <property type="match status" value="1"/>
</dbReference>
<dbReference type="CDD" id="cd19501">
    <property type="entry name" value="RecA-like_FtsH"/>
    <property type="match status" value="1"/>
</dbReference>
<dbReference type="Proteomes" id="UP000095284">
    <property type="component" value="Unplaced"/>
</dbReference>
<evidence type="ECO:0000256" key="12">
    <source>
        <dbReference type="ARBA" id="ARBA00022840"/>
    </source>
</evidence>
<feature type="region of interest" description="Disordered" evidence="17">
    <location>
        <begin position="47"/>
        <end position="88"/>
    </location>
</feature>
<dbReference type="Gene3D" id="3.40.50.300">
    <property type="entry name" value="P-loop containing nucleotide triphosphate hydrolases"/>
    <property type="match status" value="1"/>
</dbReference>
<evidence type="ECO:0000256" key="15">
    <source>
        <dbReference type="ARBA" id="ARBA00023049"/>
    </source>
</evidence>
<keyword evidence="13" id="KW-0809">Transit peptide</keyword>
<protein>
    <submittedName>
        <fullName evidence="19">(pine wood nematode) hypothetical protein</fullName>
    </submittedName>
    <submittedName>
        <fullName evidence="23">AAA domain-containing protein</fullName>
    </submittedName>
</protein>
<keyword evidence="14" id="KW-1133">Transmembrane helix</keyword>
<keyword evidence="9" id="KW-0547">Nucleotide-binding</keyword>
<dbReference type="Gene3D" id="3.40.1690.20">
    <property type="match status" value="1"/>
</dbReference>
<dbReference type="Gene3D" id="1.10.8.60">
    <property type="match status" value="1"/>
</dbReference>
<evidence type="ECO:0000256" key="16">
    <source>
        <dbReference type="ARBA" id="ARBA00023136"/>
    </source>
</evidence>
<keyword evidence="12" id="KW-0067">ATP-binding</keyword>
<evidence type="ECO:0000256" key="9">
    <source>
        <dbReference type="ARBA" id="ARBA00022741"/>
    </source>
</evidence>
<dbReference type="GO" id="GO:0034982">
    <property type="term" value="P:mitochondrial protein processing"/>
    <property type="evidence" value="ECO:0007669"/>
    <property type="project" value="TreeGrafter"/>
</dbReference>
<gene>
    <name evidence="19" type="ORF">BXYJ_LOCUS8441</name>
</gene>
<comment type="similarity">
    <text evidence="5">In the N-terminal section; belongs to the AAA ATPase family.</text>
</comment>
<feature type="region of interest" description="Disordered" evidence="17">
    <location>
        <begin position="187"/>
        <end position="217"/>
    </location>
</feature>
<comment type="cofactor">
    <cofactor evidence="1">
        <name>Zn(2+)</name>
        <dbReference type="ChEBI" id="CHEBI:29105"/>
    </cofactor>
</comment>
<dbReference type="NCBIfam" id="TIGR01241">
    <property type="entry name" value="FtsH_fam"/>
    <property type="match status" value="1"/>
</dbReference>
<feature type="compositionally biased region" description="Basic and acidic residues" evidence="17">
    <location>
        <begin position="75"/>
        <end position="88"/>
    </location>
</feature>
<dbReference type="Pfam" id="PF00004">
    <property type="entry name" value="AAA"/>
    <property type="match status" value="1"/>
</dbReference>
<keyword evidence="22" id="KW-1185">Reference proteome</keyword>
<evidence type="ECO:0000313" key="20">
    <source>
        <dbReference type="EMBL" id="CAG9114251.1"/>
    </source>
</evidence>
<dbReference type="InterPro" id="IPR037219">
    <property type="entry name" value="Peptidase_M41-like"/>
</dbReference>
<dbReference type="Pfam" id="PF01434">
    <property type="entry name" value="Peptidase_M41"/>
    <property type="match status" value="1"/>
</dbReference>
<comment type="subcellular location">
    <subcellularLocation>
        <location evidence="2">Membrane</location>
        <topology evidence="2">Multi-pass membrane protein</topology>
    </subcellularLocation>
    <subcellularLocation>
        <location evidence="3">Mitochondrion</location>
    </subcellularLocation>
</comment>
<dbReference type="PANTHER" id="PTHR43655:SF8">
    <property type="entry name" value="PARAPLEGIN"/>
    <property type="match status" value="1"/>
</dbReference>
<evidence type="ECO:0000256" key="7">
    <source>
        <dbReference type="ARBA" id="ARBA00022692"/>
    </source>
</evidence>
<dbReference type="Proteomes" id="UP000659654">
    <property type="component" value="Unassembled WGS sequence"/>
</dbReference>
<keyword evidence="16" id="KW-0472">Membrane</keyword>
<dbReference type="OrthoDB" id="1413014at2759"/>
<evidence type="ECO:0000313" key="23">
    <source>
        <dbReference type="WBParaSite" id="BXY_0444200.1"/>
    </source>
</evidence>
<evidence type="ECO:0000256" key="14">
    <source>
        <dbReference type="ARBA" id="ARBA00022989"/>
    </source>
</evidence>
<keyword evidence="6" id="KW-0645">Protease</keyword>
<evidence type="ECO:0000256" key="10">
    <source>
        <dbReference type="ARBA" id="ARBA00022801"/>
    </source>
</evidence>
<dbReference type="EMBL" id="CAJFCV020000004">
    <property type="protein sequence ID" value="CAG9114251.1"/>
    <property type="molecule type" value="Genomic_DNA"/>
</dbReference>
<evidence type="ECO:0000313" key="21">
    <source>
        <dbReference type="Proteomes" id="UP000095284"/>
    </source>
</evidence>
<dbReference type="SMART" id="SM00382">
    <property type="entry name" value="AAA"/>
    <property type="match status" value="1"/>
</dbReference>
<dbReference type="eggNOG" id="KOG0731">
    <property type="taxonomic scope" value="Eukaryota"/>
</dbReference>
<dbReference type="FunFam" id="1.20.58.760:FF:000003">
    <property type="entry name" value="AFG3-like AAA ATPase 2"/>
    <property type="match status" value="1"/>
</dbReference>
<dbReference type="InterPro" id="IPR003959">
    <property type="entry name" value="ATPase_AAA_core"/>
</dbReference>
<dbReference type="Proteomes" id="UP000582659">
    <property type="component" value="Unassembled WGS sequence"/>
</dbReference>
<dbReference type="InterPro" id="IPR005936">
    <property type="entry name" value="FtsH"/>
</dbReference>
<keyword evidence="11" id="KW-0862">Zinc</keyword>
<dbReference type="SMR" id="A0A1I7RUN2"/>
<keyword evidence="15" id="KW-0482">Metalloprotease</keyword>
<dbReference type="GO" id="GO:0004222">
    <property type="term" value="F:metalloendopeptidase activity"/>
    <property type="evidence" value="ECO:0007669"/>
    <property type="project" value="InterPro"/>
</dbReference>
<dbReference type="GO" id="GO:0005524">
    <property type="term" value="F:ATP binding"/>
    <property type="evidence" value="ECO:0007669"/>
    <property type="project" value="UniProtKB-KW"/>
</dbReference>
<keyword evidence="8" id="KW-0479">Metal-binding</keyword>
<evidence type="ECO:0000256" key="11">
    <source>
        <dbReference type="ARBA" id="ARBA00022833"/>
    </source>
</evidence>
<dbReference type="PANTHER" id="PTHR43655">
    <property type="entry name" value="ATP-DEPENDENT PROTEASE"/>
    <property type="match status" value="1"/>
</dbReference>
<evidence type="ECO:0000256" key="17">
    <source>
        <dbReference type="SAM" id="MobiDB-lite"/>
    </source>
</evidence>
<proteinExistence type="inferred from homology"/>
<evidence type="ECO:0000256" key="2">
    <source>
        <dbReference type="ARBA" id="ARBA00004141"/>
    </source>
</evidence>
<dbReference type="InterPro" id="IPR027417">
    <property type="entry name" value="P-loop_NTPase"/>
</dbReference>
<evidence type="ECO:0000256" key="13">
    <source>
        <dbReference type="ARBA" id="ARBA00022946"/>
    </source>
</evidence>
<dbReference type="FunFam" id="3.40.50.300:FF:000277">
    <property type="entry name" value="ATP-dependent zinc metalloprotease FtsH"/>
    <property type="match status" value="1"/>
</dbReference>
<dbReference type="Pfam" id="PF17862">
    <property type="entry name" value="AAA_lid_3"/>
    <property type="match status" value="1"/>
</dbReference>
<evidence type="ECO:0000256" key="1">
    <source>
        <dbReference type="ARBA" id="ARBA00001947"/>
    </source>
</evidence>
<dbReference type="InterPro" id="IPR003593">
    <property type="entry name" value="AAA+_ATPase"/>
</dbReference>
<dbReference type="InterPro" id="IPR041569">
    <property type="entry name" value="AAA_lid_3"/>
</dbReference>
<dbReference type="InterPro" id="IPR000642">
    <property type="entry name" value="Peptidase_M41"/>
</dbReference>
<keyword evidence="10" id="KW-0378">Hydrolase</keyword>
<dbReference type="GO" id="GO:0046872">
    <property type="term" value="F:metal ion binding"/>
    <property type="evidence" value="ECO:0007669"/>
    <property type="project" value="UniProtKB-KW"/>
</dbReference>
<organism evidence="21 23">
    <name type="scientific">Bursaphelenchus xylophilus</name>
    <name type="common">Pinewood nematode worm</name>
    <name type="synonym">Aphelenchoides xylophilus</name>
    <dbReference type="NCBI Taxonomy" id="6326"/>
    <lineage>
        <taxon>Eukaryota</taxon>
        <taxon>Metazoa</taxon>
        <taxon>Ecdysozoa</taxon>
        <taxon>Nematoda</taxon>
        <taxon>Chromadorea</taxon>
        <taxon>Rhabditida</taxon>
        <taxon>Tylenchina</taxon>
        <taxon>Tylenchomorpha</taxon>
        <taxon>Aphelenchoidea</taxon>
        <taxon>Aphelenchoididae</taxon>
        <taxon>Bursaphelenchus</taxon>
    </lineage>
</organism>
<evidence type="ECO:0000256" key="4">
    <source>
        <dbReference type="ARBA" id="ARBA00010044"/>
    </source>
</evidence>
<keyword evidence="7" id="KW-0812">Transmembrane</keyword>
<name>A0A1I7RUN2_BURXY</name>
<reference evidence="20" key="2">
    <citation type="submission" date="2020-08" db="EMBL/GenBank/DDBJ databases">
        <authorList>
            <person name="Kikuchi T."/>
        </authorList>
    </citation>
    <scope>NUCLEOTIDE SEQUENCE</scope>
    <source>
        <strain evidence="19">Ka4C1</strain>
    </source>
</reference>
<evidence type="ECO:0000256" key="5">
    <source>
        <dbReference type="ARBA" id="ARBA00010550"/>
    </source>
</evidence>
<dbReference type="EMBL" id="CAJFDI010000004">
    <property type="protein sequence ID" value="CAD5225232.1"/>
    <property type="molecule type" value="Genomic_DNA"/>
</dbReference>
<dbReference type="GO" id="GO:0004176">
    <property type="term" value="F:ATP-dependent peptidase activity"/>
    <property type="evidence" value="ECO:0007669"/>
    <property type="project" value="InterPro"/>
</dbReference>
<evidence type="ECO:0000259" key="18">
    <source>
        <dbReference type="SMART" id="SM00382"/>
    </source>
</evidence>
<dbReference type="HAMAP" id="MF_01458">
    <property type="entry name" value="FtsH"/>
    <property type="match status" value="1"/>
</dbReference>
<dbReference type="FunFam" id="1.10.8.60:FF:000019">
    <property type="entry name" value="AFG3-like AAA ATPase 2"/>
    <property type="match status" value="1"/>
</dbReference>
<comment type="similarity">
    <text evidence="4">In the C-terminal section; belongs to the peptidase M41 family.</text>
</comment>
<evidence type="ECO:0000313" key="19">
    <source>
        <dbReference type="EMBL" id="CAD5225232.1"/>
    </source>
</evidence>
<reference evidence="23" key="1">
    <citation type="submission" date="2016-11" db="UniProtKB">
        <authorList>
            <consortium name="WormBaseParasite"/>
        </authorList>
    </citation>
    <scope>IDENTIFICATION</scope>
</reference>
<evidence type="ECO:0000256" key="6">
    <source>
        <dbReference type="ARBA" id="ARBA00022670"/>
    </source>
</evidence>
<dbReference type="InterPro" id="IPR050928">
    <property type="entry name" value="ATP-dep_Zn_Metalloprotease"/>
</dbReference>
<evidence type="ECO:0000256" key="8">
    <source>
        <dbReference type="ARBA" id="ARBA00022723"/>
    </source>
</evidence>
<dbReference type="WBParaSite" id="BXY_0444200.1">
    <property type="protein sequence ID" value="BXY_0444200.1"/>
    <property type="gene ID" value="BXY_0444200"/>
</dbReference>
<dbReference type="GO" id="GO:0005745">
    <property type="term" value="C:m-AAA complex"/>
    <property type="evidence" value="ECO:0007669"/>
    <property type="project" value="TreeGrafter"/>
</dbReference>
<feature type="domain" description="AAA+ ATPase" evidence="18">
    <location>
        <begin position="435"/>
        <end position="577"/>
    </location>
</feature>
<dbReference type="AlphaFoldDB" id="A0A1I7RUN2"/>
<dbReference type="SUPFAM" id="SSF52540">
    <property type="entry name" value="P-loop containing nucleoside triphosphate hydrolases"/>
    <property type="match status" value="1"/>
</dbReference>